<sequence>MKRAFIRKLRRRADDASPDQIIVTTQYPAPPALGRAGRSAVLLGLRQRVPIRRLDGPLAIDKLHDFGRLHRRVSPGVAEDIGAAGERILHFLACLQRRGHGFPRHFAVDARDRVDHHLGGEIATLREGGLCKASFVHGLGPVGVGSGVFGIGLPFRADVDGLLAISQCLGNALGVTGCEEQPVDTRDLLRIRSLHPLHHTRLDLIGEHGIAAGVARLDDVRREIALRRQGHVDEADLVAAQLLPGCNRVAVGFLSTTEDQEEGANLLRSEVLCRIVKHDRGQREGADIDGRNARRIEAERVDADALNREHIVAVVGAGIDGAVEQACTTCKSHDALVVDQVACRLGRHLRVALVVGQRIGHLAAVDAAGIVQLLEDGLGGLRRIGKIDDAGDGRDGADLDRPALAGRPCGKGGRTGKC</sequence>
<comment type="caution">
    <text evidence="2">The sequence shown here is derived from an EMBL/GenBank/DDBJ whole genome shotgun (WGS) entry which is preliminary data.</text>
</comment>
<accession>N6U866</accession>
<dbReference type="AlphaFoldDB" id="N6U866"/>
<dbReference type="Proteomes" id="UP000012429">
    <property type="component" value="Unassembled WGS sequence"/>
</dbReference>
<feature type="compositionally biased region" description="Gly residues" evidence="1">
    <location>
        <begin position="409"/>
        <end position="418"/>
    </location>
</feature>
<evidence type="ECO:0000256" key="1">
    <source>
        <dbReference type="SAM" id="MobiDB-lite"/>
    </source>
</evidence>
<dbReference type="EMBL" id="AQHN01000013">
    <property type="protein sequence ID" value="ENN88759.1"/>
    <property type="molecule type" value="Genomic_DNA"/>
</dbReference>
<protein>
    <submittedName>
        <fullName evidence="2">Uncharacterized protein</fullName>
    </submittedName>
</protein>
<dbReference type="STRING" id="363754.RHSP_43647"/>
<proteinExistence type="predicted"/>
<organism evidence="2 3">
    <name type="scientific">Rhizobium freirei PRF 81</name>
    <dbReference type="NCBI Taxonomy" id="363754"/>
    <lineage>
        <taxon>Bacteria</taxon>
        <taxon>Pseudomonadati</taxon>
        <taxon>Pseudomonadota</taxon>
        <taxon>Alphaproteobacteria</taxon>
        <taxon>Hyphomicrobiales</taxon>
        <taxon>Rhizobiaceae</taxon>
        <taxon>Rhizobium/Agrobacterium group</taxon>
        <taxon>Rhizobium</taxon>
    </lineage>
</organism>
<keyword evidence="3" id="KW-1185">Reference proteome</keyword>
<evidence type="ECO:0000313" key="3">
    <source>
        <dbReference type="Proteomes" id="UP000012429"/>
    </source>
</evidence>
<reference evidence="2 3" key="1">
    <citation type="journal article" date="2012" name="BMC Genomics">
        <title>Genomic basis of broad host range and environmental adaptability of Rhizobium tropici CIAT 899 and Rhizobium sp. PRF 81 which are used in inoculants for common bean (Phaseolus vulgaris L.).</title>
        <authorList>
            <person name="Ormeno-Orrillo E."/>
            <person name="Menna P."/>
            <person name="Almeida L.G."/>
            <person name="Ollero F.J."/>
            <person name="Nicolas M.F."/>
            <person name="Pains Rodrigues E."/>
            <person name="Shigueyoshi Nakatani A."/>
            <person name="Silva Batista J.S."/>
            <person name="Oliveira Chueire L.M."/>
            <person name="Souza R.C."/>
            <person name="Ribeiro Vasconcelos A.T."/>
            <person name="Megias M."/>
            <person name="Hungria M."/>
            <person name="Martinez-Romero E."/>
        </authorList>
    </citation>
    <scope>NUCLEOTIDE SEQUENCE [LARGE SCALE GENOMIC DNA]</scope>
    <source>
        <strain evidence="2 3">PRF 81</strain>
    </source>
</reference>
<name>N6U866_9HYPH</name>
<evidence type="ECO:0000313" key="2">
    <source>
        <dbReference type="EMBL" id="ENN88759.1"/>
    </source>
</evidence>
<feature type="region of interest" description="Disordered" evidence="1">
    <location>
        <begin position="393"/>
        <end position="418"/>
    </location>
</feature>
<gene>
    <name evidence="2" type="ORF">RHSP_43647</name>
</gene>